<evidence type="ECO:0000313" key="2">
    <source>
        <dbReference type="EMBL" id="KAF3443137.1"/>
    </source>
</evidence>
<dbReference type="AlphaFoldDB" id="A0A8K0ME88"/>
<accession>A0A8K0ME88</accession>
<dbReference type="EMBL" id="VOIH02000007">
    <property type="protein sequence ID" value="KAF3443137.1"/>
    <property type="molecule type" value="Genomic_DNA"/>
</dbReference>
<protein>
    <submittedName>
        <fullName evidence="2">Uncharacterized protein</fullName>
    </submittedName>
</protein>
<dbReference type="Proteomes" id="UP000796880">
    <property type="component" value="Unassembled WGS sequence"/>
</dbReference>
<name>A0A8K0ME88_9ROSA</name>
<gene>
    <name evidence="2" type="ORF">FNV43_RR17058</name>
</gene>
<evidence type="ECO:0000256" key="1">
    <source>
        <dbReference type="SAM" id="MobiDB-lite"/>
    </source>
</evidence>
<feature type="compositionally biased region" description="Polar residues" evidence="1">
    <location>
        <begin position="1"/>
        <end position="11"/>
    </location>
</feature>
<evidence type="ECO:0000313" key="3">
    <source>
        <dbReference type="Proteomes" id="UP000796880"/>
    </source>
</evidence>
<comment type="caution">
    <text evidence="2">The sequence shown here is derived from an EMBL/GenBank/DDBJ whole genome shotgun (WGS) entry which is preliminary data.</text>
</comment>
<reference evidence="2" key="1">
    <citation type="submission" date="2020-03" db="EMBL/GenBank/DDBJ databases">
        <title>A high-quality chromosome-level genome assembly of a woody plant with both climbing and erect habits, Rhamnella rubrinervis.</title>
        <authorList>
            <person name="Lu Z."/>
            <person name="Yang Y."/>
            <person name="Zhu X."/>
            <person name="Sun Y."/>
        </authorList>
    </citation>
    <scope>NUCLEOTIDE SEQUENCE</scope>
    <source>
        <strain evidence="2">BYM</strain>
        <tissue evidence="2">Leaf</tissue>
    </source>
</reference>
<proteinExistence type="predicted"/>
<sequence>MDNRSASQVQCQAPEIGSDMRRRSEDIDENWTSFAEQTRGCQVPSQMVGKFVRSCDEVSDAECYEPTKKGSKDNLIIFGSMCAGVETDYLSRKENLFRFGSLVRRIIRRKEMRCLSMKKRRKKMKELEREDFDPFLCSSFDTKLQSTKKKLKGDSEHMDFEMSYARVYERIIRIPI</sequence>
<feature type="region of interest" description="Disordered" evidence="1">
    <location>
        <begin position="1"/>
        <end position="22"/>
    </location>
</feature>
<keyword evidence="3" id="KW-1185">Reference proteome</keyword>
<organism evidence="2 3">
    <name type="scientific">Rhamnella rubrinervis</name>
    <dbReference type="NCBI Taxonomy" id="2594499"/>
    <lineage>
        <taxon>Eukaryota</taxon>
        <taxon>Viridiplantae</taxon>
        <taxon>Streptophyta</taxon>
        <taxon>Embryophyta</taxon>
        <taxon>Tracheophyta</taxon>
        <taxon>Spermatophyta</taxon>
        <taxon>Magnoliopsida</taxon>
        <taxon>eudicotyledons</taxon>
        <taxon>Gunneridae</taxon>
        <taxon>Pentapetalae</taxon>
        <taxon>rosids</taxon>
        <taxon>fabids</taxon>
        <taxon>Rosales</taxon>
        <taxon>Rhamnaceae</taxon>
        <taxon>rhamnoid group</taxon>
        <taxon>Rhamneae</taxon>
        <taxon>Rhamnella</taxon>
    </lineage>
</organism>